<dbReference type="Pfam" id="PF25917">
    <property type="entry name" value="BSH_RND"/>
    <property type="match status" value="1"/>
</dbReference>
<keyword evidence="3" id="KW-1133">Transmembrane helix</keyword>
<feature type="domain" description="Multidrug resistance protein MdtA-like alpha-helical hairpin" evidence="4">
    <location>
        <begin position="139"/>
        <end position="204"/>
    </location>
</feature>
<keyword evidence="3" id="KW-0812">Transmembrane</keyword>
<dbReference type="Gene3D" id="1.10.287.470">
    <property type="entry name" value="Helix hairpin bin"/>
    <property type="match status" value="1"/>
</dbReference>
<evidence type="ECO:0000313" key="7">
    <source>
        <dbReference type="EMBL" id="AXY03620.1"/>
    </source>
</evidence>
<dbReference type="SUPFAM" id="SSF111369">
    <property type="entry name" value="HlyD-like secretion proteins"/>
    <property type="match status" value="2"/>
</dbReference>
<feature type="compositionally biased region" description="Polar residues" evidence="2">
    <location>
        <begin position="1"/>
        <end position="21"/>
    </location>
</feature>
<reference evidence="7 8" key="1">
    <citation type="submission" date="2018-08" db="EMBL/GenBank/DDBJ databases">
        <title>Genomic taxonomy of the Vibrionaceae family.</title>
        <authorList>
            <person name="Gomez-Gil B."/>
            <person name="Tanaka M."/>
            <person name="Sawabe T."/>
            <person name="Enciso-Ibarra K."/>
        </authorList>
    </citation>
    <scope>NUCLEOTIDE SEQUENCE [LARGE SCALE GENOMIC DNA]</scope>
    <source>
        <strain evidence="7 8">CAIM 1831</strain>
    </source>
</reference>
<accession>A0ABM6Z0Q3</accession>
<dbReference type="Gene3D" id="2.40.30.170">
    <property type="match status" value="1"/>
</dbReference>
<dbReference type="InterPro" id="IPR058634">
    <property type="entry name" value="AaeA-lik-b-barrel"/>
</dbReference>
<evidence type="ECO:0000259" key="6">
    <source>
        <dbReference type="Pfam" id="PF25963"/>
    </source>
</evidence>
<protein>
    <submittedName>
        <fullName evidence="7">HlyD family secretion protein</fullName>
    </submittedName>
</protein>
<dbReference type="Gene3D" id="2.40.50.100">
    <property type="match status" value="1"/>
</dbReference>
<evidence type="ECO:0000256" key="1">
    <source>
        <dbReference type="ARBA" id="ARBA00009477"/>
    </source>
</evidence>
<organism evidence="7 8">
    <name type="scientific">Vibrio alfacsensis</name>
    <dbReference type="NCBI Taxonomy" id="1074311"/>
    <lineage>
        <taxon>Bacteria</taxon>
        <taxon>Pseudomonadati</taxon>
        <taxon>Pseudomonadota</taxon>
        <taxon>Gammaproteobacteria</taxon>
        <taxon>Vibrionales</taxon>
        <taxon>Vibrionaceae</taxon>
        <taxon>Vibrio</taxon>
    </lineage>
</organism>
<dbReference type="Pfam" id="PF25963">
    <property type="entry name" value="Beta-barrel_AAEA"/>
    <property type="match status" value="1"/>
</dbReference>
<dbReference type="EMBL" id="CP032094">
    <property type="protein sequence ID" value="AXY03620.1"/>
    <property type="molecule type" value="Genomic_DNA"/>
</dbReference>
<feature type="domain" description="p-hydroxybenzoic acid efflux pump subunit AaeA-like beta-barrel" evidence="6">
    <location>
        <begin position="266"/>
        <end position="362"/>
    </location>
</feature>
<dbReference type="InterPro" id="IPR058625">
    <property type="entry name" value="MdtA-like_BSH"/>
</dbReference>
<dbReference type="Proteomes" id="UP000262832">
    <property type="component" value="Chromosome II"/>
</dbReference>
<comment type="similarity">
    <text evidence="1">Belongs to the membrane fusion protein (MFP) (TC 8.A.1) family.</text>
</comment>
<dbReference type="InterPro" id="IPR050739">
    <property type="entry name" value="MFP"/>
</dbReference>
<dbReference type="Pfam" id="PF25876">
    <property type="entry name" value="HH_MFP_RND"/>
    <property type="match status" value="1"/>
</dbReference>
<sequence>MAQQISETNNVSINKSSTNNESDQKKSTNSEQLQPRVNKVRLITNAIFLLVLASIVIYIAADRVVPSTDNVRVEGNIVSLIPQVSGQVASIHVQPNSQVQKGDVLVKIASEDYEIAVKQAEMQLELAGQQVGGQMANVLSAQAQLTTALVSQENAKRQGQRVFVMAEKGVVSKSDADQTRAAIEKADADVLNARANLEKAKTQVGTTGEENAQIQAALLTLQKAQLDLERTVIRAPSDGAVTNFNLSAGAYAAAGRPLMTFVEKDSLWIEAFFRENSMGRIKAGDRVDVALDFAPGETFDGVVSSVDLGVAWGANHQPGALASVQNQNGWLRDTQRMPVIVQLTDPHALNMMRIGGQADVIVYTGGNKVFNWLGNVWIHLVSWFSYVR</sequence>
<evidence type="ECO:0000313" key="8">
    <source>
        <dbReference type="Proteomes" id="UP000262832"/>
    </source>
</evidence>
<evidence type="ECO:0000256" key="3">
    <source>
        <dbReference type="SAM" id="Phobius"/>
    </source>
</evidence>
<keyword evidence="8" id="KW-1185">Reference proteome</keyword>
<dbReference type="InterPro" id="IPR058624">
    <property type="entry name" value="MdtA-like_HH"/>
</dbReference>
<name>A0ABM6Z0Q3_9VIBR</name>
<feature type="transmembrane region" description="Helical" evidence="3">
    <location>
        <begin position="42"/>
        <end position="61"/>
    </location>
</feature>
<feature type="domain" description="Multidrug resistance protein MdtA-like barrel-sandwich hybrid" evidence="5">
    <location>
        <begin position="76"/>
        <end position="259"/>
    </location>
</feature>
<dbReference type="PANTHER" id="PTHR30386">
    <property type="entry name" value="MEMBRANE FUSION SUBUNIT OF EMRAB-TOLC MULTIDRUG EFFLUX PUMP"/>
    <property type="match status" value="1"/>
</dbReference>
<feature type="region of interest" description="Disordered" evidence="2">
    <location>
        <begin position="1"/>
        <end position="33"/>
    </location>
</feature>
<proteinExistence type="inferred from homology"/>
<keyword evidence="3" id="KW-0472">Membrane</keyword>
<gene>
    <name evidence="7" type="ORF">D1115_17720</name>
</gene>
<evidence type="ECO:0000256" key="2">
    <source>
        <dbReference type="SAM" id="MobiDB-lite"/>
    </source>
</evidence>
<evidence type="ECO:0000259" key="5">
    <source>
        <dbReference type="Pfam" id="PF25917"/>
    </source>
</evidence>
<evidence type="ECO:0000259" key="4">
    <source>
        <dbReference type="Pfam" id="PF25876"/>
    </source>
</evidence>